<evidence type="ECO:0000313" key="9">
    <source>
        <dbReference type="Proteomes" id="UP001153076"/>
    </source>
</evidence>
<name>A0A9Q1QNG9_9CARY</name>
<organism evidence="8 9">
    <name type="scientific">Carnegiea gigantea</name>
    <dbReference type="NCBI Taxonomy" id="171969"/>
    <lineage>
        <taxon>Eukaryota</taxon>
        <taxon>Viridiplantae</taxon>
        <taxon>Streptophyta</taxon>
        <taxon>Embryophyta</taxon>
        <taxon>Tracheophyta</taxon>
        <taxon>Spermatophyta</taxon>
        <taxon>Magnoliopsida</taxon>
        <taxon>eudicotyledons</taxon>
        <taxon>Gunneridae</taxon>
        <taxon>Pentapetalae</taxon>
        <taxon>Caryophyllales</taxon>
        <taxon>Cactineae</taxon>
        <taxon>Cactaceae</taxon>
        <taxon>Cactoideae</taxon>
        <taxon>Echinocereeae</taxon>
        <taxon>Carnegiea</taxon>
    </lineage>
</organism>
<dbReference type="InterPro" id="IPR036961">
    <property type="entry name" value="Kinesin_motor_dom_sf"/>
</dbReference>
<dbReference type="InterPro" id="IPR001715">
    <property type="entry name" value="CH_dom"/>
</dbReference>
<dbReference type="GO" id="GO:0007018">
    <property type="term" value="P:microtubule-based movement"/>
    <property type="evidence" value="ECO:0007669"/>
    <property type="project" value="InterPro"/>
</dbReference>
<dbReference type="SMART" id="SM00033">
    <property type="entry name" value="CH"/>
    <property type="match status" value="1"/>
</dbReference>
<dbReference type="Pfam" id="PF00307">
    <property type="entry name" value="CH"/>
    <property type="match status" value="1"/>
</dbReference>
<dbReference type="PRINTS" id="PR00380">
    <property type="entry name" value="KINESINHEAVY"/>
</dbReference>
<evidence type="ECO:0000256" key="1">
    <source>
        <dbReference type="ARBA" id="ARBA00010899"/>
    </source>
</evidence>
<keyword evidence="2 3" id="KW-0505">Motor protein</keyword>
<protein>
    <recommendedName>
        <fullName evidence="10">Kinesin heavy chain</fullName>
    </recommendedName>
</protein>
<feature type="domain" description="Calponin-homology (CH)" evidence="6">
    <location>
        <begin position="48"/>
        <end position="151"/>
    </location>
</feature>
<dbReference type="Gene3D" id="1.20.5.170">
    <property type="match status" value="1"/>
</dbReference>
<dbReference type="EMBL" id="JAKOGI010000022">
    <property type="protein sequence ID" value="KAJ8449248.1"/>
    <property type="molecule type" value="Genomic_DNA"/>
</dbReference>
<gene>
    <name evidence="8" type="ORF">Cgig2_002380</name>
</gene>
<dbReference type="PANTHER" id="PTHR47972:SF14">
    <property type="entry name" value="KINESIN-LIKE PROTEIN KIN-14J"/>
    <property type="match status" value="1"/>
</dbReference>
<dbReference type="Gene3D" id="3.40.850.10">
    <property type="entry name" value="Kinesin motor domain"/>
    <property type="match status" value="1"/>
</dbReference>
<dbReference type="InterPro" id="IPR027417">
    <property type="entry name" value="P-loop_NTPase"/>
</dbReference>
<evidence type="ECO:0000259" key="7">
    <source>
        <dbReference type="PROSITE" id="PS50067"/>
    </source>
</evidence>
<keyword evidence="3" id="KW-0547">Nucleotide-binding</keyword>
<dbReference type="Pfam" id="PF00225">
    <property type="entry name" value="Kinesin"/>
    <property type="match status" value="2"/>
</dbReference>
<dbReference type="InterPro" id="IPR027640">
    <property type="entry name" value="Kinesin-like_fam"/>
</dbReference>
<comment type="caution">
    <text evidence="8">The sequence shown here is derived from an EMBL/GenBank/DDBJ whole genome shotgun (WGS) entry which is preliminary data.</text>
</comment>
<evidence type="ECO:0000256" key="3">
    <source>
        <dbReference type="PROSITE-ProRule" id="PRU00283"/>
    </source>
</evidence>
<feature type="coiled-coil region" evidence="4">
    <location>
        <begin position="763"/>
        <end position="797"/>
    </location>
</feature>
<feature type="domain" description="Kinesin motor" evidence="7">
    <location>
        <begin position="507"/>
        <end position="749"/>
    </location>
</feature>
<dbReference type="Proteomes" id="UP001153076">
    <property type="component" value="Unassembled WGS sequence"/>
</dbReference>
<dbReference type="Gene3D" id="1.10.418.10">
    <property type="entry name" value="Calponin-like domain"/>
    <property type="match status" value="1"/>
</dbReference>
<feature type="binding site" evidence="3">
    <location>
        <begin position="526"/>
        <end position="533"/>
    </location>
    <ligand>
        <name>ATP</name>
        <dbReference type="ChEBI" id="CHEBI:30616"/>
    </ligand>
</feature>
<sequence>MISCDPYESILRVLAMDLPLKVHSRPNGGSNFNSEFCNGDNQQTESFKSTVKSTVKWLNEQLPNLNLPLEASLETLRESLLDGTILCQLLNRLRPGAIEIEISSQPHSAAIEKFLLALDDMGLPGFEVSTLEQGSMTEVLECLRELENNFSCNAGRDLASNHARKRWNLQEIKCLNGADTSQVETPCAKIGPDEQANSWNSEFETVLQHAALSGNVDSHITAAKLMTLNSLDKAPTKFLFYMVDKLLDENSKRRGGDMIHHMAALLRRLVREIQRRMSDQADKILNHNNLLKVREGRYHSKIKALETLAIGAAEESEVVLNHLQQMKMEKMKLEDKNKNDEQNVVRLMKEREKHNAELEALKQELEVSKMSYERHRSELESEAKEMKAKLEEKVKDLERLLGDSKKKVKEMEETSGRKIQKLRNRELRYKCFVDSQSANLQGLRRDLDSIKREALKTQQRYPAEFYDLGMKLKELVDAAENYHLVLAENRKLYNEVQDLKEEIFKDTQPLIRSVLDGYNVCIFAYGQTGSGKTYTMTGPDMASKKDWGVNYRALHDLFQISQSRRSSISYEVGVQMVEIYNEQPNGLAVPDASLHPVKSTNDVLELMNVGFMNRAVGATALNERSSRSHSILTVHVRGIDVKSTSVLRGCLHLVDLAGSERVDRSEARGDRLKEAQHINKSLSALGDVIFALAQKNPHVPYRNSKLTQVLQSSLGGQAKTLMFVQLNPDVESYSETISTLKFAERVSGVELGAARSNKEGRDVRELMEQVSSLKDTIAKKDEEIERLRLVKANVKEEKRVVKPGGFTPKTHSIQPTRHAHQLPGNPNKETTDQYNCSEHSDRLSEAPNGGQNFNDDNDLLGFGDADSEERLSDISDSGLSMGTETDGSIGSVVEYTLFPDMATSAENLEKSNASSKVPKPLQRQQTGSSRLSLNKAFSKSVSVAK</sequence>
<proteinExistence type="inferred from homology"/>
<feature type="region of interest" description="Disordered" evidence="5">
    <location>
        <begin position="802"/>
        <end position="864"/>
    </location>
</feature>
<reference evidence="8" key="1">
    <citation type="submission" date="2022-04" db="EMBL/GenBank/DDBJ databases">
        <title>Carnegiea gigantea Genome sequencing and assembly v2.</title>
        <authorList>
            <person name="Copetti D."/>
            <person name="Sanderson M.J."/>
            <person name="Burquez A."/>
            <person name="Wojciechowski M.F."/>
        </authorList>
    </citation>
    <scope>NUCLEOTIDE SEQUENCE</scope>
    <source>
        <strain evidence="8">SGP5-SGP5p</strain>
        <tissue evidence="8">Aerial part</tissue>
    </source>
</reference>
<dbReference type="FunFam" id="3.40.850.10:FF:000178">
    <property type="entry name" value="Kinesin-related protein3"/>
    <property type="match status" value="1"/>
</dbReference>
<dbReference type="PROSITE" id="PS50067">
    <property type="entry name" value="KINESIN_MOTOR_2"/>
    <property type="match status" value="1"/>
</dbReference>
<feature type="region of interest" description="Disordered" evidence="5">
    <location>
        <begin position="906"/>
        <end position="945"/>
    </location>
</feature>
<evidence type="ECO:0000256" key="4">
    <source>
        <dbReference type="SAM" id="Coils"/>
    </source>
</evidence>
<dbReference type="GO" id="GO:0005524">
    <property type="term" value="F:ATP binding"/>
    <property type="evidence" value="ECO:0007669"/>
    <property type="project" value="UniProtKB-UniRule"/>
</dbReference>
<accession>A0A9Q1QNG9</accession>
<comment type="similarity">
    <text evidence="1">Belongs to the TRAFAC class myosin-kinesin ATPase superfamily. Kinesin family. KIN-14 subfamily.</text>
</comment>
<dbReference type="SMART" id="SM00129">
    <property type="entry name" value="KISc"/>
    <property type="match status" value="1"/>
</dbReference>
<dbReference type="GO" id="GO:0015630">
    <property type="term" value="C:microtubule cytoskeleton"/>
    <property type="evidence" value="ECO:0007669"/>
    <property type="project" value="TreeGrafter"/>
</dbReference>
<evidence type="ECO:0000259" key="6">
    <source>
        <dbReference type="PROSITE" id="PS50021"/>
    </source>
</evidence>
<keyword evidence="3" id="KW-0067">ATP-binding</keyword>
<dbReference type="InterPro" id="IPR036872">
    <property type="entry name" value="CH_dom_sf"/>
</dbReference>
<dbReference type="PROSITE" id="PS50021">
    <property type="entry name" value="CH"/>
    <property type="match status" value="1"/>
</dbReference>
<dbReference type="PANTHER" id="PTHR47972">
    <property type="entry name" value="KINESIN-LIKE PROTEIN KLP-3"/>
    <property type="match status" value="1"/>
</dbReference>
<evidence type="ECO:0000256" key="2">
    <source>
        <dbReference type="ARBA" id="ARBA00023175"/>
    </source>
</evidence>
<feature type="compositionally biased region" description="Polar residues" evidence="5">
    <location>
        <begin position="906"/>
        <end position="915"/>
    </location>
</feature>
<evidence type="ECO:0008006" key="10">
    <source>
        <dbReference type="Google" id="ProtNLM"/>
    </source>
</evidence>
<feature type="coiled-coil region" evidence="4">
    <location>
        <begin position="323"/>
        <end position="502"/>
    </location>
</feature>
<evidence type="ECO:0000313" key="8">
    <source>
        <dbReference type="EMBL" id="KAJ8449248.1"/>
    </source>
</evidence>
<dbReference type="AlphaFoldDB" id="A0A9Q1QNG9"/>
<keyword evidence="9" id="KW-1185">Reference proteome</keyword>
<dbReference type="GO" id="GO:0003777">
    <property type="term" value="F:microtubule motor activity"/>
    <property type="evidence" value="ECO:0007669"/>
    <property type="project" value="InterPro"/>
</dbReference>
<dbReference type="SUPFAM" id="SSF52540">
    <property type="entry name" value="P-loop containing nucleoside triphosphate hydrolases"/>
    <property type="match status" value="1"/>
</dbReference>
<dbReference type="InterPro" id="IPR001752">
    <property type="entry name" value="Kinesin_motor_dom"/>
</dbReference>
<dbReference type="GO" id="GO:0008017">
    <property type="term" value="F:microtubule binding"/>
    <property type="evidence" value="ECO:0007669"/>
    <property type="project" value="InterPro"/>
</dbReference>
<keyword evidence="4" id="KW-0175">Coiled coil</keyword>
<dbReference type="SUPFAM" id="SSF47576">
    <property type="entry name" value="Calponin-homology domain, CH-domain"/>
    <property type="match status" value="1"/>
</dbReference>
<dbReference type="OrthoDB" id="3176171at2759"/>
<feature type="compositionally biased region" description="Polar residues" evidence="5">
    <location>
        <begin position="922"/>
        <end position="945"/>
    </location>
</feature>
<evidence type="ECO:0000256" key="5">
    <source>
        <dbReference type="SAM" id="MobiDB-lite"/>
    </source>
</evidence>